<accession>A0A9E2KCP2</accession>
<dbReference type="AlphaFoldDB" id="A0A9E2KCP2"/>
<dbReference type="EMBL" id="JAHLFQ010000124">
    <property type="protein sequence ID" value="MBU3804231.1"/>
    <property type="molecule type" value="Genomic_DNA"/>
</dbReference>
<comment type="caution">
    <text evidence="1">The sequence shown here is derived from an EMBL/GenBank/DDBJ whole genome shotgun (WGS) entry which is preliminary data.</text>
</comment>
<organism evidence="1 2">
    <name type="scientific">Candidatus Cellulosilyticum pullistercoris</name>
    <dbReference type="NCBI Taxonomy" id="2838521"/>
    <lineage>
        <taxon>Bacteria</taxon>
        <taxon>Bacillati</taxon>
        <taxon>Bacillota</taxon>
        <taxon>Clostridia</taxon>
        <taxon>Lachnospirales</taxon>
        <taxon>Cellulosilyticaceae</taxon>
        <taxon>Cellulosilyticum</taxon>
    </lineage>
</organism>
<dbReference type="Pfam" id="PF06935">
    <property type="entry name" value="DUF1284"/>
    <property type="match status" value="1"/>
</dbReference>
<evidence type="ECO:0000313" key="1">
    <source>
        <dbReference type="EMBL" id="MBU3804231.1"/>
    </source>
</evidence>
<dbReference type="InterPro" id="IPR009702">
    <property type="entry name" value="DUF1284"/>
</dbReference>
<reference evidence="1" key="2">
    <citation type="submission" date="2021-04" db="EMBL/GenBank/DDBJ databases">
        <authorList>
            <person name="Gilroy R."/>
        </authorList>
    </citation>
    <scope>NUCLEOTIDE SEQUENCE</scope>
    <source>
        <strain evidence="1">B5-657</strain>
    </source>
</reference>
<reference evidence="1" key="1">
    <citation type="journal article" date="2021" name="PeerJ">
        <title>Extensive microbial diversity within the chicken gut microbiome revealed by metagenomics and culture.</title>
        <authorList>
            <person name="Gilroy R."/>
            <person name="Ravi A."/>
            <person name="Getino M."/>
            <person name="Pursley I."/>
            <person name="Horton D.L."/>
            <person name="Alikhan N.F."/>
            <person name="Baker D."/>
            <person name="Gharbi K."/>
            <person name="Hall N."/>
            <person name="Watson M."/>
            <person name="Adriaenssens E.M."/>
            <person name="Foster-Nyarko E."/>
            <person name="Jarju S."/>
            <person name="Secka A."/>
            <person name="Antonio M."/>
            <person name="Oren A."/>
            <person name="Chaudhuri R.R."/>
            <person name="La Ragione R."/>
            <person name="Hildebrand F."/>
            <person name="Pallen M.J."/>
        </authorList>
    </citation>
    <scope>NUCLEOTIDE SEQUENCE</scope>
    <source>
        <strain evidence="1">B5-657</strain>
    </source>
</reference>
<proteinExistence type="predicted"/>
<name>A0A9E2KCP2_9FIRM</name>
<feature type="non-terminal residue" evidence="1">
    <location>
        <position position="107"/>
    </location>
</feature>
<evidence type="ECO:0000313" key="2">
    <source>
        <dbReference type="Proteomes" id="UP000824229"/>
    </source>
</evidence>
<protein>
    <submittedName>
        <fullName evidence="1">DUF1284 domain-containing protein</fullName>
    </submittedName>
</protein>
<sequence>MLNYKLRPHHALCLSFFEGKGYSNEFVENMRALYASLKKEDLIEITFGKDAICRKSPNMKDDLCTSQNKVQRYDKKVAKACGFKERQALSYGKFLQTAYEQIISKGQ</sequence>
<dbReference type="Proteomes" id="UP000824229">
    <property type="component" value="Unassembled WGS sequence"/>
</dbReference>
<gene>
    <name evidence="1" type="ORF">H9872_05710</name>
</gene>